<reference evidence="3" key="1">
    <citation type="submission" date="2018-05" db="EMBL/GenBank/DDBJ databases">
        <authorList>
            <person name="Lanie J.A."/>
            <person name="Ng W.-L."/>
            <person name="Kazmierczak K.M."/>
            <person name="Andrzejewski T.M."/>
            <person name="Davidsen T.M."/>
            <person name="Wayne K.J."/>
            <person name="Tettelin H."/>
            <person name="Glass J.I."/>
            <person name="Rusch D."/>
            <person name="Podicherti R."/>
            <person name="Tsui H.-C.T."/>
            <person name="Winkler M.E."/>
        </authorList>
    </citation>
    <scope>NUCLEOTIDE SEQUENCE</scope>
</reference>
<dbReference type="InterPro" id="IPR049054">
    <property type="entry name" value="CN_hydtase_beta-like_N"/>
</dbReference>
<evidence type="ECO:0000259" key="2">
    <source>
        <dbReference type="Pfam" id="PF21006"/>
    </source>
</evidence>
<dbReference type="SUPFAM" id="SSF50090">
    <property type="entry name" value="Electron transport accessory proteins"/>
    <property type="match status" value="1"/>
</dbReference>
<evidence type="ECO:0000313" key="3">
    <source>
        <dbReference type="EMBL" id="SUZ53545.1"/>
    </source>
</evidence>
<organism evidence="3">
    <name type="scientific">marine metagenome</name>
    <dbReference type="NCBI Taxonomy" id="408172"/>
    <lineage>
        <taxon>unclassified sequences</taxon>
        <taxon>metagenomes</taxon>
        <taxon>ecological metagenomes</taxon>
    </lineage>
</organism>
<feature type="compositionally biased region" description="Acidic residues" evidence="1">
    <location>
        <begin position="14"/>
        <end position="25"/>
    </location>
</feature>
<dbReference type="EMBL" id="UINC01000334">
    <property type="protein sequence ID" value="SUZ53545.1"/>
    <property type="molecule type" value="Genomic_DNA"/>
</dbReference>
<name>A0A381NG43_9ZZZZ</name>
<dbReference type="Gene3D" id="1.10.472.20">
    <property type="entry name" value="Nitrile hydratase, beta subunit"/>
    <property type="match status" value="1"/>
</dbReference>
<protein>
    <recommendedName>
        <fullName evidence="2">Nitrile hydratase beta subunit-like N-terminal domain-containing protein</fullName>
    </recommendedName>
</protein>
<dbReference type="AlphaFoldDB" id="A0A381NG43"/>
<feature type="domain" description="Nitrile hydratase beta subunit-like N-terminal" evidence="2">
    <location>
        <begin position="1"/>
        <end position="96"/>
    </location>
</feature>
<proteinExistence type="predicted"/>
<accession>A0A381NG43</accession>
<dbReference type="InterPro" id="IPR008990">
    <property type="entry name" value="Elect_transpt_acc-like_dom_sf"/>
</dbReference>
<evidence type="ECO:0000256" key="1">
    <source>
        <dbReference type="SAM" id="MobiDB-lite"/>
    </source>
</evidence>
<dbReference type="InterPro" id="IPR042262">
    <property type="entry name" value="CN_hydtase_beta_C"/>
</dbReference>
<feature type="region of interest" description="Disordered" evidence="1">
    <location>
        <begin position="1"/>
        <end position="25"/>
    </location>
</feature>
<dbReference type="Pfam" id="PF21006">
    <property type="entry name" value="NHase_beta_N"/>
    <property type="match status" value="1"/>
</dbReference>
<sequence length="100" mass="11530">MPKVHDRGGWPNDDPIDPDEHEMEEWERQVDALNGVLGDKGLKNTDQLRRAIESLDLKTYESLAYYEKWTAAMEILLIEQGVMTKEEIDAKMASLPQDKK</sequence>
<gene>
    <name evidence="3" type="ORF">METZ01_LOCUS6399</name>
</gene>